<keyword evidence="6" id="KW-0325">Glycoprotein</keyword>
<dbReference type="Proteomes" id="UP000663823">
    <property type="component" value="Unassembled WGS sequence"/>
</dbReference>
<organism evidence="8 9">
    <name type="scientific">Rotaria sordida</name>
    <dbReference type="NCBI Taxonomy" id="392033"/>
    <lineage>
        <taxon>Eukaryota</taxon>
        <taxon>Metazoa</taxon>
        <taxon>Spiralia</taxon>
        <taxon>Gnathifera</taxon>
        <taxon>Rotifera</taxon>
        <taxon>Eurotatoria</taxon>
        <taxon>Bdelloidea</taxon>
        <taxon>Philodinida</taxon>
        <taxon>Philodinidae</taxon>
        <taxon>Rotaria</taxon>
    </lineage>
</organism>
<dbReference type="InterPro" id="IPR007000">
    <property type="entry name" value="PLipase_B-like"/>
</dbReference>
<feature type="non-terminal residue" evidence="8">
    <location>
        <position position="1"/>
    </location>
</feature>
<evidence type="ECO:0000256" key="3">
    <source>
        <dbReference type="ARBA" id="ARBA00022801"/>
    </source>
</evidence>
<protein>
    <recommendedName>
        <fullName evidence="7">Phospholipase B-like</fullName>
        <ecNumber evidence="7">3.1.1.-</ecNumber>
    </recommendedName>
</protein>
<dbReference type="Gene3D" id="3.60.60.30">
    <property type="match status" value="1"/>
</dbReference>
<name>A0A820FEH2_9BILA</name>
<keyword evidence="5 7" id="KW-0443">Lipid metabolism</keyword>
<accession>A0A820FEH2</accession>
<comment type="function">
    <text evidence="7">Putative phospholipase.</text>
</comment>
<keyword evidence="3 7" id="KW-0378">Hydrolase</keyword>
<evidence type="ECO:0000256" key="4">
    <source>
        <dbReference type="ARBA" id="ARBA00022963"/>
    </source>
</evidence>
<sequence>ITSYELMQHFSLVAIAGPTTDQQVPFIWSQSDFDKHVAHIGHPDKWNFTPFTPTWILS</sequence>
<dbReference type="AlphaFoldDB" id="A0A820FEH2"/>
<dbReference type="EMBL" id="CAJOAX010034930">
    <property type="protein sequence ID" value="CAF4260454.1"/>
    <property type="molecule type" value="Genomic_DNA"/>
</dbReference>
<dbReference type="GO" id="GO:0004620">
    <property type="term" value="F:phospholipase activity"/>
    <property type="evidence" value="ECO:0007669"/>
    <property type="project" value="InterPro"/>
</dbReference>
<gene>
    <name evidence="8" type="ORF">OTI717_LOCUS40742</name>
</gene>
<dbReference type="PANTHER" id="PTHR12370">
    <property type="entry name" value="PHOSPHOLIPASE B-RELATED"/>
    <property type="match status" value="1"/>
</dbReference>
<keyword evidence="4 7" id="KW-0442">Lipid degradation</keyword>
<keyword evidence="2" id="KW-0732">Signal</keyword>
<comment type="caution">
    <text evidence="8">The sequence shown here is derived from an EMBL/GenBank/DDBJ whole genome shotgun (WGS) entry which is preliminary data.</text>
</comment>
<dbReference type="PANTHER" id="PTHR12370:SF3">
    <property type="entry name" value="PHOSPHOLIPASE B-LIKE 2-RELATED"/>
    <property type="match status" value="1"/>
</dbReference>
<dbReference type="Pfam" id="PF04916">
    <property type="entry name" value="Phospholip_B"/>
    <property type="match status" value="1"/>
</dbReference>
<reference evidence="8" key="1">
    <citation type="submission" date="2021-02" db="EMBL/GenBank/DDBJ databases">
        <authorList>
            <person name="Nowell W R."/>
        </authorList>
    </citation>
    <scope>NUCLEOTIDE SEQUENCE</scope>
</reference>
<evidence type="ECO:0000256" key="5">
    <source>
        <dbReference type="ARBA" id="ARBA00023098"/>
    </source>
</evidence>
<evidence type="ECO:0000256" key="7">
    <source>
        <dbReference type="RuleBase" id="RU364138"/>
    </source>
</evidence>
<dbReference type="EC" id="3.1.1.-" evidence="7"/>
<proteinExistence type="inferred from homology"/>
<evidence type="ECO:0000313" key="9">
    <source>
        <dbReference type="Proteomes" id="UP000663823"/>
    </source>
</evidence>
<evidence type="ECO:0000313" key="8">
    <source>
        <dbReference type="EMBL" id="CAF4260454.1"/>
    </source>
</evidence>
<evidence type="ECO:0000256" key="2">
    <source>
        <dbReference type="ARBA" id="ARBA00022729"/>
    </source>
</evidence>
<evidence type="ECO:0000256" key="6">
    <source>
        <dbReference type="ARBA" id="ARBA00023180"/>
    </source>
</evidence>
<dbReference type="GO" id="GO:0009395">
    <property type="term" value="P:phospholipid catabolic process"/>
    <property type="evidence" value="ECO:0007669"/>
    <property type="project" value="TreeGrafter"/>
</dbReference>
<comment type="similarity">
    <text evidence="1 7">Belongs to the phospholipase B-like family.</text>
</comment>
<evidence type="ECO:0000256" key="1">
    <source>
        <dbReference type="ARBA" id="ARBA00007835"/>
    </source>
</evidence>
<dbReference type="GO" id="GO:0005576">
    <property type="term" value="C:extracellular region"/>
    <property type="evidence" value="ECO:0007669"/>
    <property type="project" value="TreeGrafter"/>
</dbReference>